<feature type="domain" description="BIG2" evidence="4">
    <location>
        <begin position="218"/>
        <end position="299"/>
    </location>
</feature>
<organism evidence="5 6">
    <name type="scientific">Massilia glaciei</name>
    <dbReference type="NCBI Taxonomy" id="1524097"/>
    <lineage>
        <taxon>Bacteria</taxon>
        <taxon>Pseudomonadati</taxon>
        <taxon>Pseudomonadota</taxon>
        <taxon>Betaproteobacteria</taxon>
        <taxon>Burkholderiales</taxon>
        <taxon>Oxalobacteraceae</taxon>
        <taxon>Telluria group</taxon>
        <taxon>Massilia</taxon>
    </lineage>
</organism>
<dbReference type="AlphaFoldDB" id="A0A2U2HKD1"/>
<dbReference type="InterPro" id="IPR003343">
    <property type="entry name" value="Big_2"/>
</dbReference>
<dbReference type="Proteomes" id="UP000241421">
    <property type="component" value="Unassembled WGS sequence"/>
</dbReference>
<dbReference type="Pfam" id="PF02368">
    <property type="entry name" value="Big_2"/>
    <property type="match status" value="4"/>
</dbReference>
<dbReference type="InterPro" id="IPR008964">
    <property type="entry name" value="Invasin/intimin_cell_adhesion"/>
</dbReference>
<protein>
    <submittedName>
        <fullName evidence="5">DUF3494 domain-containing protein</fullName>
    </submittedName>
</protein>
<dbReference type="InterPro" id="IPR021884">
    <property type="entry name" value="Ice-bd_prot"/>
</dbReference>
<accession>A0A2U2HKD1</accession>
<evidence type="ECO:0000256" key="1">
    <source>
        <dbReference type="ARBA" id="ARBA00005445"/>
    </source>
</evidence>
<dbReference type="SUPFAM" id="SSF49373">
    <property type="entry name" value="Invasin/intimin cell-adhesion fragments"/>
    <property type="match status" value="2"/>
</dbReference>
<dbReference type="EMBL" id="PXWF02000211">
    <property type="protein sequence ID" value="PWF47978.1"/>
    <property type="molecule type" value="Genomic_DNA"/>
</dbReference>
<proteinExistence type="inferred from homology"/>
<keyword evidence="2 3" id="KW-0732">Signal</keyword>
<feature type="domain" description="BIG2" evidence="4">
    <location>
        <begin position="44"/>
        <end position="126"/>
    </location>
</feature>
<dbReference type="RefSeq" id="WP_106757796.1">
    <property type="nucleotide sequence ID" value="NZ_PXWF02000211.1"/>
</dbReference>
<evidence type="ECO:0000256" key="2">
    <source>
        <dbReference type="ARBA" id="ARBA00022729"/>
    </source>
</evidence>
<evidence type="ECO:0000313" key="6">
    <source>
        <dbReference type="Proteomes" id="UP000241421"/>
    </source>
</evidence>
<comment type="caution">
    <text evidence="5">The sequence shown here is derived from an EMBL/GenBank/DDBJ whole genome shotgun (WGS) entry which is preliminary data.</text>
</comment>
<comment type="similarity">
    <text evidence="1">Belongs to the ice-binding protein family.</text>
</comment>
<dbReference type="Gene3D" id="2.60.40.1080">
    <property type="match status" value="4"/>
</dbReference>
<keyword evidence="6" id="KW-1185">Reference proteome</keyword>
<evidence type="ECO:0000256" key="3">
    <source>
        <dbReference type="SAM" id="SignalP"/>
    </source>
</evidence>
<feature type="chain" id="PRO_5015682406" evidence="3">
    <location>
        <begin position="26"/>
        <end position="593"/>
    </location>
</feature>
<dbReference type="PROSITE" id="PS51257">
    <property type="entry name" value="PROKAR_LIPOPROTEIN"/>
    <property type="match status" value="1"/>
</dbReference>
<evidence type="ECO:0000259" key="4">
    <source>
        <dbReference type="SMART" id="SM00635"/>
    </source>
</evidence>
<gene>
    <name evidence="5" type="ORF">C7C56_012890</name>
</gene>
<dbReference type="SMART" id="SM00635">
    <property type="entry name" value="BID_2"/>
    <property type="match status" value="4"/>
</dbReference>
<feature type="domain" description="BIG2" evidence="4">
    <location>
        <begin position="304"/>
        <end position="385"/>
    </location>
</feature>
<dbReference type="Pfam" id="PF11999">
    <property type="entry name" value="Ice_binding"/>
    <property type="match status" value="1"/>
</dbReference>
<name>A0A2U2HKD1_9BURK</name>
<sequence>MNGFKQHTRTLLCAVGIFASALLSACGGGGDQGRDPILGMPGATLVSVAVSPATASIAAGGTQQFVATATYSDNSSRIVTTDSAWVSSAPAVATVGAATGSARGLVPGSASISATFGGKTGAAALTVTPATLVSIQVAPVNSSISVGINQQFTAMGTFSDASTRDISAVTTFASSLPAVATINATTGLARGVTPGTTVITATSGTRSASTNLTVTPLALVAVTLAPLAPTVQIGATRQMFVTARYSDLSTVNVTASSTYVSASPAVATINTSGLVTGVSNGNALVTATFNGMSAGTTVLVPAATITSIAVTPSPTSVAVGNSRQFTATATYSDASTGNITNTAVWTSSAPLVATVVPGGLASGLMAGTANITATAGADSGFAVLTVTAPAPVLNTINLGAAANFGVLAGTSITNNSGGTTLVTGDVGAPSQTTDPVQSAGYSNYKSGLPLTNALAALQVAITDANSRICDVSSAAGVDLGGMVFTPGVYCYAGAISMTGTFTMNGPGLYIFRTASTLNTTANSIVAFTGGASAANVFWVPVGATTLGANSVFKGTLMAQSAAITLGDNTTLLSGRVLSAAAVTLRNNQISIVD</sequence>
<reference evidence="5 6" key="1">
    <citation type="submission" date="2018-04" db="EMBL/GenBank/DDBJ databases">
        <title>Massilia violaceinigra sp. nov., a novel purple-pigmented bacterium isolated from Tianshan glacier, Xinjiang, China.</title>
        <authorList>
            <person name="Wang H."/>
        </authorList>
    </citation>
    <scope>NUCLEOTIDE SEQUENCE [LARGE SCALE GENOMIC DNA]</scope>
    <source>
        <strain evidence="5 6">B448-2</strain>
    </source>
</reference>
<dbReference type="OrthoDB" id="8752644at2"/>
<evidence type="ECO:0000313" key="5">
    <source>
        <dbReference type="EMBL" id="PWF47978.1"/>
    </source>
</evidence>
<feature type="signal peptide" evidence="3">
    <location>
        <begin position="1"/>
        <end position="25"/>
    </location>
</feature>
<feature type="domain" description="BIG2" evidence="4">
    <location>
        <begin position="131"/>
        <end position="213"/>
    </location>
</feature>